<keyword evidence="3" id="KW-1185">Reference proteome</keyword>
<feature type="transmembrane region" description="Helical" evidence="1">
    <location>
        <begin position="147"/>
        <end position="166"/>
    </location>
</feature>
<feature type="transmembrane region" description="Helical" evidence="1">
    <location>
        <begin position="12"/>
        <end position="30"/>
    </location>
</feature>
<name>A0ABR8CZT2_9NOST</name>
<evidence type="ECO:0000256" key="1">
    <source>
        <dbReference type="SAM" id="Phobius"/>
    </source>
</evidence>
<feature type="transmembrane region" description="Helical" evidence="1">
    <location>
        <begin position="211"/>
        <end position="229"/>
    </location>
</feature>
<dbReference type="Pfam" id="PF03596">
    <property type="entry name" value="Cad"/>
    <property type="match status" value="1"/>
</dbReference>
<feature type="transmembrane region" description="Helical" evidence="1">
    <location>
        <begin position="178"/>
        <end position="199"/>
    </location>
</feature>
<reference evidence="2 3" key="1">
    <citation type="journal article" date="2020" name="ISME J.">
        <title>Comparative genomics reveals insights into cyanobacterial evolution and habitat adaptation.</title>
        <authorList>
            <person name="Chen M.Y."/>
            <person name="Teng W.K."/>
            <person name="Zhao L."/>
            <person name="Hu C.X."/>
            <person name="Zhou Y.K."/>
            <person name="Han B.P."/>
            <person name="Song L.R."/>
            <person name="Shu W.S."/>
        </authorList>
    </citation>
    <scope>NUCLEOTIDE SEQUENCE [LARGE SCALE GENOMIC DNA]</scope>
    <source>
        <strain evidence="2 3">FACHB-119</strain>
    </source>
</reference>
<comment type="caution">
    <text evidence="2">The sequence shown here is derived from an EMBL/GenBank/DDBJ whole genome shotgun (WGS) entry which is preliminary data.</text>
</comment>
<organism evidence="2 3">
    <name type="scientific">Anabaena azotica FACHB-119</name>
    <dbReference type="NCBI Taxonomy" id="947527"/>
    <lineage>
        <taxon>Bacteria</taxon>
        <taxon>Bacillati</taxon>
        <taxon>Cyanobacteriota</taxon>
        <taxon>Cyanophyceae</taxon>
        <taxon>Nostocales</taxon>
        <taxon>Nostocaceae</taxon>
        <taxon>Anabaena</taxon>
        <taxon>Anabaena azotica</taxon>
    </lineage>
</organism>
<dbReference type="RefSeq" id="WP_190466396.1">
    <property type="nucleotide sequence ID" value="NZ_JACJSG010000002.1"/>
</dbReference>
<evidence type="ECO:0000313" key="2">
    <source>
        <dbReference type="EMBL" id="MBD2499490.1"/>
    </source>
</evidence>
<protein>
    <submittedName>
        <fullName evidence="2">Cadmium resistance transporter</fullName>
    </submittedName>
</protein>
<gene>
    <name evidence="2" type="ORF">H6G83_02470</name>
</gene>
<keyword evidence="1" id="KW-0812">Transmembrane</keyword>
<accession>A0ABR8CZT2</accession>
<keyword evidence="1" id="KW-0472">Membrane</keyword>
<evidence type="ECO:0000313" key="3">
    <source>
        <dbReference type="Proteomes" id="UP000661112"/>
    </source>
</evidence>
<proteinExistence type="predicted"/>
<sequence length="233" mass="25195">MDDFISAISTGFAAFTATNLDDIVVLLLFFSQVNATFQKKHIVIGQYLGFTALVLASLPSFFGGRLFPEAWIGLLGTVPIAIGVNRLFNQEADEEEPPILTEQSHDSWLSSLFSPQAYGVAAVTIANGGDNLSIYVPLFASSTGEDLGVILTVFFSLVAVWCYAAYRFTQVPALAKLFTRYGSYFVPFVLIGLGTYILIDSHTLENRGLSVLAVALIGLCLIAEAKDAFKDSV</sequence>
<feature type="transmembrane region" description="Helical" evidence="1">
    <location>
        <begin position="42"/>
        <end position="64"/>
    </location>
</feature>
<dbReference type="EMBL" id="JACJSG010000002">
    <property type="protein sequence ID" value="MBD2499490.1"/>
    <property type="molecule type" value="Genomic_DNA"/>
</dbReference>
<dbReference type="Proteomes" id="UP000661112">
    <property type="component" value="Unassembled WGS sequence"/>
</dbReference>
<keyword evidence="1" id="KW-1133">Transmembrane helix</keyword>
<dbReference type="InterPro" id="IPR004676">
    <property type="entry name" value="Cd-R_transporter"/>
</dbReference>